<sequence length="90" mass="10602">MTNKYQFVFILQDNDEAKLKQVEEIIEKHSGKVEKKDTWGKKTFAYLINKQLAGHYFDWIVSTPGANVKELKDLFNLNHDVVRYLLLKTD</sequence>
<dbReference type="InterPro" id="IPR035980">
    <property type="entry name" value="Ribosomal_bS6_sf"/>
</dbReference>
<evidence type="ECO:0000313" key="5">
    <source>
        <dbReference type="Proteomes" id="UP000178372"/>
    </source>
</evidence>
<dbReference type="InterPro" id="IPR020814">
    <property type="entry name" value="Ribosomal_S6_plastid/chlpt"/>
</dbReference>
<reference evidence="4 5" key="1">
    <citation type="journal article" date="2016" name="Nat. Commun.">
        <title>Thousands of microbial genomes shed light on interconnected biogeochemical processes in an aquifer system.</title>
        <authorList>
            <person name="Anantharaman K."/>
            <person name="Brown C.T."/>
            <person name="Hug L.A."/>
            <person name="Sharon I."/>
            <person name="Castelle C.J."/>
            <person name="Probst A.J."/>
            <person name="Thomas B.C."/>
            <person name="Singh A."/>
            <person name="Wilkins M.J."/>
            <person name="Karaoz U."/>
            <person name="Brodie E.L."/>
            <person name="Williams K.H."/>
            <person name="Hubbard S.S."/>
            <person name="Banfield J.F."/>
        </authorList>
    </citation>
    <scope>NUCLEOTIDE SEQUENCE [LARGE SCALE GENOMIC DNA]</scope>
</reference>
<dbReference type="GO" id="GO:0003735">
    <property type="term" value="F:structural constituent of ribosome"/>
    <property type="evidence" value="ECO:0007669"/>
    <property type="project" value="InterPro"/>
</dbReference>
<gene>
    <name evidence="3" type="primary">rpsF</name>
    <name evidence="4" type="ORF">A2690_05100</name>
</gene>
<accession>A0A1F7G912</accession>
<dbReference type="AlphaFoldDB" id="A0A1F7G912"/>
<dbReference type="GO" id="GO:0005840">
    <property type="term" value="C:ribosome"/>
    <property type="evidence" value="ECO:0007669"/>
    <property type="project" value="UniProtKB-KW"/>
</dbReference>
<dbReference type="NCBIfam" id="TIGR00166">
    <property type="entry name" value="S6"/>
    <property type="match status" value="1"/>
</dbReference>
<comment type="similarity">
    <text evidence="1 3">Belongs to the bacterial ribosomal protein bS6 family.</text>
</comment>
<dbReference type="InterPro" id="IPR014717">
    <property type="entry name" value="Transl_elong_EF1B/ribsomal_bS6"/>
</dbReference>
<dbReference type="GO" id="GO:0006412">
    <property type="term" value="P:translation"/>
    <property type="evidence" value="ECO:0007669"/>
    <property type="project" value="UniProtKB-UniRule"/>
</dbReference>
<name>A0A1F7G912_9BACT</name>
<organism evidence="4 5">
    <name type="scientific">Candidatus Roizmanbacteria bacterium RIFCSPHIGHO2_01_FULL_39_12b</name>
    <dbReference type="NCBI Taxonomy" id="1802030"/>
    <lineage>
        <taxon>Bacteria</taxon>
        <taxon>Candidatus Roizmaniibacteriota</taxon>
    </lineage>
</organism>
<dbReference type="Proteomes" id="UP000178372">
    <property type="component" value="Unassembled WGS sequence"/>
</dbReference>
<keyword evidence="3 4" id="KW-0689">Ribosomal protein</keyword>
<keyword evidence="3" id="KW-0699">rRNA-binding</keyword>
<dbReference type="HAMAP" id="MF_00360">
    <property type="entry name" value="Ribosomal_bS6"/>
    <property type="match status" value="1"/>
</dbReference>
<dbReference type="InterPro" id="IPR000529">
    <property type="entry name" value="Ribosomal_bS6"/>
</dbReference>
<dbReference type="CDD" id="cd00473">
    <property type="entry name" value="bS6"/>
    <property type="match status" value="1"/>
</dbReference>
<comment type="caution">
    <text evidence="4">The sequence shown here is derived from an EMBL/GenBank/DDBJ whole genome shotgun (WGS) entry which is preliminary data.</text>
</comment>
<dbReference type="GO" id="GO:0019843">
    <property type="term" value="F:rRNA binding"/>
    <property type="evidence" value="ECO:0007669"/>
    <property type="project" value="UniProtKB-UniRule"/>
</dbReference>
<dbReference type="Gene3D" id="3.30.70.60">
    <property type="match status" value="1"/>
</dbReference>
<protein>
    <recommendedName>
        <fullName evidence="2 3">Small ribosomal subunit protein bS6</fullName>
    </recommendedName>
</protein>
<keyword evidence="3" id="KW-0694">RNA-binding</keyword>
<dbReference type="Pfam" id="PF01250">
    <property type="entry name" value="Ribosomal_S6"/>
    <property type="match status" value="1"/>
</dbReference>
<dbReference type="GO" id="GO:1990904">
    <property type="term" value="C:ribonucleoprotein complex"/>
    <property type="evidence" value="ECO:0007669"/>
    <property type="project" value="UniProtKB-KW"/>
</dbReference>
<evidence type="ECO:0000256" key="1">
    <source>
        <dbReference type="ARBA" id="ARBA00009512"/>
    </source>
</evidence>
<comment type="function">
    <text evidence="3">Binds together with bS18 to 16S ribosomal RNA.</text>
</comment>
<proteinExistence type="inferred from homology"/>
<keyword evidence="3" id="KW-0687">Ribonucleoprotein</keyword>
<evidence type="ECO:0000313" key="4">
    <source>
        <dbReference type="EMBL" id="OGK15404.1"/>
    </source>
</evidence>
<dbReference type="EMBL" id="MFZF01000031">
    <property type="protein sequence ID" value="OGK15404.1"/>
    <property type="molecule type" value="Genomic_DNA"/>
</dbReference>
<evidence type="ECO:0000256" key="3">
    <source>
        <dbReference type="HAMAP-Rule" id="MF_00360"/>
    </source>
</evidence>
<evidence type="ECO:0000256" key="2">
    <source>
        <dbReference type="ARBA" id="ARBA00035294"/>
    </source>
</evidence>
<dbReference type="SUPFAM" id="SSF54995">
    <property type="entry name" value="Ribosomal protein S6"/>
    <property type="match status" value="1"/>
</dbReference>